<sequence length="769" mass="88123">MAQKAEKQRKTQFGRYTTYGTKVDDLFEFDAHTLDEKIADFEDEISKAISEIANMVESKYSHFVPHLLGSQELLTKCNMVIEKTREKCDKLSHVLKKFEKDVDEAKDSPDSKMLVINNLLKRLKTLANIEECLSSLWVHEIVSDPLTAAEKILQLEDYTAKLQQENDSTNEIYDERILPSLKQEIFMQKSVIIAHLDTFFKNLIQFPNRERVDPSVVQMEVALDTDLSNKFTAMAKLGIMDIRMQETADVIMSQFCDRIVHAANPKSILSFRDGSTSKSGETVFVISKQVSRTEIPDPTEVFETLTSFFKEFHHIFADAMVDKSPFLIQLGMKFAPRLIDMLVKDCLTPSIPYDKHNEEKYQNLIHVAVQFYDWMKEMRYFTGEAISLEQFINNYDQIFINRRCLRIVTSARELITQQYIDLTPVGSNEDDSTETIAEFEKYSTSLQISEKDLRSAKSDQAYPKLFQFRKCTVSTSTFKLVRLLNDTLVEAAQAETPLAANRLFTTAQNLVKMFLLVAPRHHEQEISTVPQIAAIFFNNCHYILHRLMTMEIDLQHQIMSKTGMKKLNCSFVEFFAELRHLAADALELHLVQSKRQISAIIGSNDVFVGLNHEENLEVCNKVMNGCIMHIEQIANVWKEVFAETVLTRALGAIISHLLNVLAEIILAKEDITAVDAEQSAYILTSLLTRLKEITKISGKQLLHTICEESYYRLNEIILSLKGSLQDITDRWCEGKGPLAMWLKASQVKQLVRALFQNTDRRALVLSKIN</sequence>
<organism evidence="5 6">
    <name type="scientific">Acrobeloides nanus</name>
    <dbReference type="NCBI Taxonomy" id="290746"/>
    <lineage>
        <taxon>Eukaryota</taxon>
        <taxon>Metazoa</taxon>
        <taxon>Ecdysozoa</taxon>
        <taxon>Nematoda</taxon>
        <taxon>Chromadorea</taxon>
        <taxon>Rhabditida</taxon>
        <taxon>Tylenchina</taxon>
        <taxon>Cephalobomorpha</taxon>
        <taxon>Cephaloboidea</taxon>
        <taxon>Cephalobidae</taxon>
        <taxon>Acrobeloides</taxon>
    </lineage>
</organism>
<feature type="domain" description="Centromere/kinetochore protein zw10 C-terminal" evidence="3">
    <location>
        <begin position="466"/>
        <end position="597"/>
    </location>
</feature>
<evidence type="ECO:0000259" key="2">
    <source>
        <dbReference type="Pfam" id="PF20665"/>
    </source>
</evidence>
<dbReference type="AlphaFoldDB" id="A0A914E756"/>
<accession>A0A914E756</accession>
<dbReference type="Pfam" id="PF20665">
    <property type="entry name" value="Zw10_middle"/>
    <property type="match status" value="1"/>
</dbReference>
<dbReference type="GO" id="GO:0006888">
    <property type="term" value="P:endoplasmic reticulum to Golgi vesicle-mediated transport"/>
    <property type="evidence" value="ECO:0007669"/>
    <property type="project" value="TreeGrafter"/>
</dbReference>
<feature type="domain" description="Centromere/kinetochore protein zw10 middle" evidence="2">
    <location>
        <begin position="201"/>
        <end position="415"/>
    </location>
</feature>
<dbReference type="Proteomes" id="UP000887540">
    <property type="component" value="Unplaced"/>
</dbReference>
<dbReference type="InterPro" id="IPR048343">
    <property type="entry name" value="ZW10_C"/>
</dbReference>
<dbReference type="Gene3D" id="1.10.357.150">
    <property type="match status" value="1"/>
</dbReference>
<feature type="coiled-coil region" evidence="1">
    <location>
        <begin position="31"/>
        <end position="108"/>
    </location>
</feature>
<dbReference type="PANTHER" id="PTHR12205">
    <property type="entry name" value="CENTROMERE/KINETOCHORE PROTEIN ZW10"/>
    <property type="match status" value="1"/>
</dbReference>
<dbReference type="WBParaSite" id="ACRNAN_scaffold6037.g30393.t1">
    <property type="protein sequence ID" value="ACRNAN_scaffold6037.g30393.t1"/>
    <property type="gene ID" value="ACRNAN_scaffold6037.g30393"/>
</dbReference>
<dbReference type="GO" id="GO:0005737">
    <property type="term" value="C:cytoplasm"/>
    <property type="evidence" value="ECO:0007669"/>
    <property type="project" value="GOC"/>
</dbReference>
<dbReference type="InterPro" id="IPR055148">
    <property type="entry name" value="ZW10_C_2"/>
</dbReference>
<dbReference type="Pfam" id="PF20666">
    <property type="entry name" value="ZW10_C"/>
    <property type="match status" value="1"/>
</dbReference>
<dbReference type="InterPro" id="IPR048344">
    <property type="entry name" value="Zw10_middle"/>
</dbReference>
<reference evidence="6" key="1">
    <citation type="submission" date="2022-11" db="UniProtKB">
        <authorList>
            <consortium name="WormBaseParasite"/>
        </authorList>
    </citation>
    <scope>IDENTIFICATION</scope>
</reference>
<dbReference type="InterPro" id="IPR046362">
    <property type="entry name" value="Zw10/DSL1_C_sf"/>
</dbReference>
<evidence type="ECO:0000313" key="6">
    <source>
        <dbReference type="WBParaSite" id="ACRNAN_scaffold6037.g30393.t1"/>
    </source>
</evidence>
<evidence type="ECO:0000256" key="1">
    <source>
        <dbReference type="SAM" id="Coils"/>
    </source>
</evidence>
<keyword evidence="5" id="KW-1185">Reference proteome</keyword>
<dbReference type="PANTHER" id="PTHR12205:SF0">
    <property type="entry name" value="CENTROMERE_KINETOCHORE PROTEIN ZW10 HOMOLOG"/>
    <property type="match status" value="1"/>
</dbReference>
<dbReference type="Pfam" id="PF22766">
    <property type="entry name" value="ZW10_C2"/>
    <property type="match status" value="1"/>
</dbReference>
<dbReference type="GO" id="GO:1990423">
    <property type="term" value="C:RZZ complex"/>
    <property type="evidence" value="ECO:0007669"/>
    <property type="project" value="TreeGrafter"/>
</dbReference>
<name>A0A914E756_9BILA</name>
<evidence type="ECO:0000313" key="5">
    <source>
        <dbReference type="Proteomes" id="UP000887540"/>
    </source>
</evidence>
<dbReference type="GO" id="GO:0007094">
    <property type="term" value="P:mitotic spindle assembly checkpoint signaling"/>
    <property type="evidence" value="ECO:0007669"/>
    <property type="project" value="TreeGrafter"/>
</dbReference>
<protein>
    <submittedName>
        <fullName evidence="6">Centromere/kinetochore protein zw10 homolog</fullName>
    </submittedName>
</protein>
<evidence type="ECO:0000259" key="4">
    <source>
        <dbReference type="Pfam" id="PF22766"/>
    </source>
</evidence>
<keyword evidence="1" id="KW-0175">Coiled coil</keyword>
<feature type="domain" description="ZW10 C-terminal helical" evidence="4">
    <location>
        <begin position="622"/>
        <end position="768"/>
    </location>
</feature>
<proteinExistence type="predicted"/>
<evidence type="ECO:0000259" key="3">
    <source>
        <dbReference type="Pfam" id="PF20666"/>
    </source>
</evidence>